<dbReference type="Gene3D" id="3.90.220.20">
    <property type="entry name" value="DNA methylase specificity domains"/>
    <property type="match status" value="1"/>
</dbReference>
<dbReference type="Pfam" id="PF01420">
    <property type="entry name" value="Methylase_S"/>
    <property type="match status" value="1"/>
</dbReference>
<accession>X1NJG2</accession>
<dbReference type="GO" id="GO:0009307">
    <property type="term" value="P:DNA restriction-modification system"/>
    <property type="evidence" value="ECO:0007669"/>
    <property type="project" value="UniProtKB-KW"/>
</dbReference>
<organism evidence="5">
    <name type="scientific">marine sediment metagenome</name>
    <dbReference type="NCBI Taxonomy" id="412755"/>
    <lineage>
        <taxon>unclassified sequences</taxon>
        <taxon>metagenomes</taxon>
        <taxon>ecological metagenomes</taxon>
    </lineage>
</organism>
<protein>
    <recommendedName>
        <fullName evidence="4">Type I restriction modification DNA specificity domain-containing protein</fullName>
    </recommendedName>
</protein>
<sequence length="110" mass="12627">MNWETLQLGEFLTLKRGYDLPSSQRKEGDVPIVSSSGITGRHNVAKVEGPGVVTGRYGTLGEVFFVNEDYWPLNTALYVQDFKGNDRRFSAYFLEERSRGDYQRQSRSPW</sequence>
<evidence type="ECO:0000313" key="5">
    <source>
        <dbReference type="EMBL" id="GAI44162.1"/>
    </source>
</evidence>
<name>X1NJG2_9ZZZZ</name>
<dbReference type="EMBL" id="BARV01028052">
    <property type="protein sequence ID" value="GAI44162.1"/>
    <property type="molecule type" value="Genomic_DNA"/>
</dbReference>
<feature type="domain" description="Type I restriction modification DNA specificity" evidence="4">
    <location>
        <begin position="2"/>
        <end position="95"/>
    </location>
</feature>
<keyword evidence="3" id="KW-0238">DNA-binding</keyword>
<dbReference type="AlphaFoldDB" id="X1NJG2"/>
<gene>
    <name evidence="5" type="ORF">S06H3_45008</name>
</gene>
<evidence type="ECO:0000256" key="1">
    <source>
        <dbReference type="ARBA" id="ARBA00010923"/>
    </source>
</evidence>
<keyword evidence="2" id="KW-0680">Restriction system</keyword>
<dbReference type="SUPFAM" id="SSF116734">
    <property type="entry name" value="DNA methylase specificity domain"/>
    <property type="match status" value="1"/>
</dbReference>
<proteinExistence type="inferred from homology"/>
<comment type="caution">
    <text evidence="5">The sequence shown here is derived from an EMBL/GenBank/DDBJ whole genome shotgun (WGS) entry which is preliminary data.</text>
</comment>
<dbReference type="CDD" id="cd17267">
    <property type="entry name" value="RMtype1_S_EcoAO83I-TRD1-CR1_like"/>
    <property type="match status" value="1"/>
</dbReference>
<reference evidence="5" key="1">
    <citation type="journal article" date="2014" name="Front. Microbiol.">
        <title>High frequency of phylogenetically diverse reductive dehalogenase-homologous genes in deep subseafloor sedimentary metagenomes.</title>
        <authorList>
            <person name="Kawai M."/>
            <person name="Futagami T."/>
            <person name="Toyoda A."/>
            <person name="Takaki Y."/>
            <person name="Nishi S."/>
            <person name="Hori S."/>
            <person name="Arai W."/>
            <person name="Tsubouchi T."/>
            <person name="Morono Y."/>
            <person name="Uchiyama I."/>
            <person name="Ito T."/>
            <person name="Fujiyama A."/>
            <person name="Inagaki F."/>
            <person name="Takami H."/>
        </authorList>
    </citation>
    <scope>NUCLEOTIDE SEQUENCE</scope>
    <source>
        <strain evidence="5">Expedition CK06-06</strain>
    </source>
</reference>
<dbReference type="GO" id="GO:0003677">
    <property type="term" value="F:DNA binding"/>
    <property type="evidence" value="ECO:0007669"/>
    <property type="project" value="UniProtKB-KW"/>
</dbReference>
<evidence type="ECO:0000259" key="4">
    <source>
        <dbReference type="Pfam" id="PF01420"/>
    </source>
</evidence>
<dbReference type="InterPro" id="IPR044946">
    <property type="entry name" value="Restrct_endonuc_typeI_TRD_sf"/>
</dbReference>
<comment type="similarity">
    <text evidence="1">Belongs to the type-I restriction system S methylase family.</text>
</comment>
<feature type="non-terminal residue" evidence="5">
    <location>
        <position position="110"/>
    </location>
</feature>
<dbReference type="InterPro" id="IPR000055">
    <property type="entry name" value="Restrct_endonuc_typeI_TRD"/>
</dbReference>
<evidence type="ECO:0000256" key="3">
    <source>
        <dbReference type="ARBA" id="ARBA00023125"/>
    </source>
</evidence>
<evidence type="ECO:0000256" key="2">
    <source>
        <dbReference type="ARBA" id="ARBA00022747"/>
    </source>
</evidence>